<reference evidence="3 4" key="1">
    <citation type="submission" date="2016-04" db="EMBL/GenBank/DDBJ databases">
        <title>A degradative enzymes factory behind the ericoid mycorrhizal symbiosis.</title>
        <authorList>
            <consortium name="DOE Joint Genome Institute"/>
            <person name="Martino E."/>
            <person name="Morin E."/>
            <person name="Grelet G."/>
            <person name="Kuo A."/>
            <person name="Kohler A."/>
            <person name="Daghino S."/>
            <person name="Barry K."/>
            <person name="Choi C."/>
            <person name="Cichocki N."/>
            <person name="Clum A."/>
            <person name="Copeland A."/>
            <person name="Hainaut M."/>
            <person name="Haridas S."/>
            <person name="Labutti K."/>
            <person name="Lindquist E."/>
            <person name="Lipzen A."/>
            <person name="Khouja H.-R."/>
            <person name="Murat C."/>
            <person name="Ohm R."/>
            <person name="Olson A."/>
            <person name="Spatafora J."/>
            <person name="Veneault-Fourrey C."/>
            <person name="Henrissat B."/>
            <person name="Grigoriev I."/>
            <person name="Martin F."/>
            <person name="Perotto S."/>
        </authorList>
    </citation>
    <scope>NUCLEOTIDE SEQUENCE [LARGE SCALE GENOMIC DNA]</scope>
    <source>
        <strain evidence="3 4">F</strain>
    </source>
</reference>
<feature type="signal peptide" evidence="2">
    <location>
        <begin position="1"/>
        <end position="20"/>
    </location>
</feature>
<evidence type="ECO:0000313" key="3">
    <source>
        <dbReference type="EMBL" id="PMD32321.1"/>
    </source>
</evidence>
<keyword evidence="4" id="KW-1185">Reference proteome</keyword>
<keyword evidence="2" id="KW-0732">Signal</keyword>
<name>A0A2J6R1D7_HYAVF</name>
<evidence type="ECO:0000256" key="2">
    <source>
        <dbReference type="SAM" id="SignalP"/>
    </source>
</evidence>
<sequence>MVSRTSLVAFLFTLITLAIAQDSAPDSETAPTNVTLAQAMQSLAASDPQPQISELASLAAATPTATGSANSASSCQCLMPGLWCGTRSGNATLNAIVNGDFNGTHHDHHDGAWNGTRPEDGHSHNGTHHDGAWNGTRPDDYPHGLNGTHHDGEWNGTQPEGHHHHNGTRPEHRPQTLSGTCDWSTIYYCPEGSAPATNSLPCSQSQGKTKHCRELPMSFFDWCD</sequence>
<evidence type="ECO:0000313" key="4">
    <source>
        <dbReference type="Proteomes" id="UP000235786"/>
    </source>
</evidence>
<dbReference type="AlphaFoldDB" id="A0A2J6R1D7"/>
<gene>
    <name evidence="3" type="ORF">L207DRAFT_536190</name>
</gene>
<feature type="region of interest" description="Disordered" evidence="1">
    <location>
        <begin position="108"/>
        <end position="176"/>
    </location>
</feature>
<dbReference type="EMBL" id="KZ613959">
    <property type="protein sequence ID" value="PMD32321.1"/>
    <property type="molecule type" value="Genomic_DNA"/>
</dbReference>
<dbReference type="Proteomes" id="UP000235786">
    <property type="component" value="Unassembled WGS sequence"/>
</dbReference>
<dbReference type="OrthoDB" id="4062651at2759"/>
<feature type="chain" id="PRO_5014337177" evidence="2">
    <location>
        <begin position="21"/>
        <end position="224"/>
    </location>
</feature>
<organism evidence="3 4">
    <name type="scientific">Hyaloscypha variabilis (strain UAMH 11265 / GT02V1 / F)</name>
    <name type="common">Meliniomyces variabilis</name>
    <dbReference type="NCBI Taxonomy" id="1149755"/>
    <lineage>
        <taxon>Eukaryota</taxon>
        <taxon>Fungi</taxon>
        <taxon>Dikarya</taxon>
        <taxon>Ascomycota</taxon>
        <taxon>Pezizomycotina</taxon>
        <taxon>Leotiomycetes</taxon>
        <taxon>Helotiales</taxon>
        <taxon>Hyaloscyphaceae</taxon>
        <taxon>Hyaloscypha</taxon>
        <taxon>Hyaloscypha variabilis</taxon>
    </lineage>
</organism>
<proteinExistence type="predicted"/>
<accession>A0A2J6R1D7</accession>
<protein>
    <submittedName>
        <fullName evidence="3">Uncharacterized protein</fullName>
    </submittedName>
</protein>
<evidence type="ECO:0000256" key="1">
    <source>
        <dbReference type="SAM" id="MobiDB-lite"/>
    </source>
</evidence>
<feature type="compositionally biased region" description="Basic and acidic residues" evidence="1">
    <location>
        <begin position="108"/>
        <end position="153"/>
    </location>
</feature>